<dbReference type="Pfam" id="PF01594">
    <property type="entry name" value="AI-2E_transport"/>
    <property type="match status" value="1"/>
</dbReference>
<feature type="transmembrane region" description="Helical" evidence="6">
    <location>
        <begin position="926"/>
        <end position="945"/>
    </location>
</feature>
<evidence type="ECO:0000313" key="9">
    <source>
        <dbReference type="Proteomes" id="UP001642464"/>
    </source>
</evidence>
<keyword evidence="9" id="KW-1185">Reference proteome</keyword>
<dbReference type="Proteomes" id="UP001642464">
    <property type="component" value="Unassembled WGS sequence"/>
</dbReference>
<feature type="transmembrane region" description="Helical" evidence="6">
    <location>
        <begin position="892"/>
        <end position="914"/>
    </location>
</feature>
<comment type="subcellular location">
    <subcellularLocation>
        <location evidence="1">Membrane</location>
        <topology evidence="1">Multi-pass membrane protein</topology>
    </subcellularLocation>
</comment>
<dbReference type="PROSITE" id="PS00028">
    <property type="entry name" value="ZINC_FINGER_C2H2_1"/>
    <property type="match status" value="1"/>
</dbReference>
<dbReference type="EMBL" id="CAXAMM010005058">
    <property type="protein sequence ID" value="CAK9005853.1"/>
    <property type="molecule type" value="Genomic_DNA"/>
</dbReference>
<feature type="transmembrane region" description="Helical" evidence="6">
    <location>
        <begin position="727"/>
        <end position="753"/>
    </location>
</feature>
<proteinExistence type="inferred from homology"/>
<evidence type="ECO:0000256" key="5">
    <source>
        <dbReference type="ARBA" id="ARBA00023136"/>
    </source>
</evidence>
<evidence type="ECO:0000256" key="4">
    <source>
        <dbReference type="ARBA" id="ARBA00022989"/>
    </source>
</evidence>
<keyword evidence="5 6" id="KW-0472">Membrane</keyword>
<evidence type="ECO:0000259" key="7">
    <source>
        <dbReference type="PROSITE" id="PS00028"/>
    </source>
</evidence>
<feature type="transmembrane region" description="Helical" evidence="6">
    <location>
        <begin position="851"/>
        <end position="872"/>
    </location>
</feature>
<name>A0ABP0IUT5_9DINO</name>
<reference evidence="8 9" key="1">
    <citation type="submission" date="2024-02" db="EMBL/GenBank/DDBJ databases">
        <authorList>
            <person name="Chen Y."/>
            <person name="Shah S."/>
            <person name="Dougan E. K."/>
            <person name="Thang M."/>
            <person name="Chan C."/>
        </authorList>
    </citation>
    <scope>NUCLEOTIDE SEQUENCE [LARGE SCALE GENOMIC DNA]</scope>
</reference>
<keyword evidence="3 6" id="KW-0812">Transmembrane</keyword>
<keyword evidence="4 6" id="KW-1133">Transmembrane helix</keyword>
<protein>
    <submittedName>
        <fullName evidence="8">AI-2 transport protein TqsA (Transport of quorum-sensing signal protein)</fullName>
    </submittedName>
</protein>
<sequence>MWKHFCLLCRKGFDKKNAWFLHANTVHAYKTMEGEATTGTTCWCCAKQYPTTGALKNHLRYSKACCTYFWQNHDRIANQAEAKQARHPQLPWVRVGSTDLSLPDPINRDQAMLRQELEQVLRDFAPPEEDTQFVVALAEALTEAACRVMPIEEILETLKHVADEYSHPNQREIHEALHATAHCISNSRQREEADTHAEEVLNSEEKRKKISIVPIRACIYRLHSEVYVLHFFSGRRRAGDLQQALEGLTPPDATMLFVISLDVMVSVEHGNLTDEHQQQAILRLIRQGAIAAGYAGPPCETWTVARFEKVATRRHAPRPLRLKDQPWGLLHVSLREGQQLDIGNELMCFAIHALFEIAVMGNFGAKSAKPTTFFIAGLSHETTAGTVKESGTFSVDVSWLKAMHEYCGTVLGCMFTIFRCILGDCTTKGGRSLTLMWSHGYGVQFDVFYAFSMVCVIFGMFNIITAIFVEATMNGLKDSETERKYAQAYESNYMTEQLGKIVLSITKHVQNLRKAETVQDRLKRSLSWGSNSSTDSMDKEMFLTEEEFISAIRATDVRMLLDDLDVVLEPRPGVFEAFNSEEDGTVSMSELVSGLMSFRGELHKVGVSLGIPKTIPRATPAAPRQKLLIFGKQPRRESVLFEYHRHPWVALVEMLMLIQDVGGTRTNPVLHMLLDKRRGERRGMVDVAALSPLWHIARETMVVRPRPEDGDVSCKEMESCCACLSRLISVLGALLVVFLALFGMACVVIDGVVRVQKDLPLYELGAHTIVQRVKAFVKSLSLTFPEAFLTMVSEKLLDEAKLMLSTALGGLLEYLSNVIFELLMLGLYVLFWLCTPMPIASTTETIFRRYLFLKGTACLGYGVCVGLVFYLLKLQLPVVFGTSAGLTSFVLSFIPEVGAFLAMLLSVPVILCGSLDRARFDSRHEAALVTFLSALAAQLGLKFFFTNIVEVKLVENDSTMKMHPVVTLLAVTFFGFLWGPTGMLLSVPMMTYFKAVLLVEYVPPGYRDPLLILIEGDRMAPKRHRARMKDLSTEEWQRQRHNSD</sequence>
<organism evidence="8 9">
    <name type="scientific">Durusdinium trenchii</name>
    <dbReference type="NCBI Taxonomy" id="1381693"/>
    <lineage>
        <taxon>Eukaryota</taxon>
        <taxon>Sar</taxon>
        <taxon>Alveolata</taxon>
        <taxon>Dinophyceae</taxon>
        <taxon>Suessiales</taxon>
        <taxon>Symbiodiniaceae</taxon>
        <taxon>Durusdinium</taxon>
    </lineage>
</organism>
<feature type="transmembrane region" description="Helical" evidence="6">
    <location>
        <begin position="818"/>
        <end position="839"/>
    </location>
</feature>
<dbReference type="InterPro" id="IPR013087">
    <property type="entry name" value="Znf_C2H2_type"/>
</dbReference>
<evidence type="ECO:0000256" key="1">
    <source>
        <dbReference type="ARBA" id="ARBA00004141"/>
    </source>
</evidence>
<evidence type="ECO:0000313" key="8">
    <source>
        <dbReference type="EMBL" id="CAK9005853.1"/>
    </source>
</evidence>
<evidence type="ECO:0000256" key="3">
    <source>
        <dbReference type="ARBA" id="ARBA00022692"/>
    </source>
</evidence>
<dbReference type="Gene3D" id="1.10.287.70">
    <property type="match status" value="1"/>
</dbReference>
<feature type="transmembrane region" description="Helical" evidence="6">
    <location>
        <begin position="447"/>
        <end position="469"/>
    </location>
</feature>
<dbReference type="InterPro" id="IPR002549">
    <property type="entry name" value="AI-2E-like"/>
</dbReference>
<feature type="domain" description="C2H2-type" evidence="7">
    <location>
        <begin position="6"/>
        <end position="27"/>
    </location>
</feature>
<comment type="caution">
    <text evidence="8">The sequence shown here is derived from an EMBL/GenBank/DDBJ whole genome shotgun (WGS) entry which is preliminary data.</text>
</comment>
<accession>A0ABP0IUT5</accession>
<evidence type="ECO:0000256" key="2">
    <source>
        <dbReference type="ARBA" id="ARBA00009773"/>
    </source>
</evidence>
<comment type="similarity">
    <text evidence="2">Belongs to the autoinducer-2 exporter (AI-2E) (TC 2.A.86) family.</text>
</comment>
<feature type="transmembrane region" description="Helical" evidence="6">
    <location>
        <begin position="965"/>
        <end position="985"/>
    </location>
</feature>
<evidence type="ECO:0000256" key="6">
    <source>
        <dbReference type="SAM" id="Phobius"/>
    </source>
</evidence>
<gene>
    <name evidence="8" type="ORF">SCF082_LOCUS8771</name>
</gene>